<gene>
    <name evidence="2" type="ORF">BJG266_LOCUS11430</name>
    <name evidence="1" type="ORF">QVE165_LOCUS6491</name>
</gene>
<evidence type="ECO:0000313" key="1">
    <source>
        <dbReference type="EMBL" id="CAF0844474.1"/>
    </source>
</evidence>
<accession>A0A813VEV7</accession>
<evidence type="ECO:0000313" key="2">
    <source>
        <dbReference type="EMBL" id="CAF0919164.1"/>
    </source>
</evidence>
<keyword evidence="3" id="KW-1185">Reference proteome</keyword>
<organism evidence="1 3">
    <name type="scientific">Adineta steineri</name>
    <dbReference type="NCBI Taxonomy" id="433720"/>
    <lineage>
        <taxon>Eukaryota</taxon>
        <taxon>Metazoa</taxon>
        <taxon>Spiralia</taxon>
        <taxon>Gnathifera</taxon>
        <taxon>Rotifera</taxon>
        <taxon>Eurotatoria</taxon>
        <taxon>Bdelloidea</taxon>
        <taxon>Adinetida</taxon>
        <taxon>Adinetidae</taxon>
        <taxon>Adineta</taxon>
    </lineage>
</organism>
<name>A0A813VEV7_9BILA</name>
<dbReference type="AlphaFoldDB" id="A0A813VEV7"/>
<dbReference type="Proteomes" id="UP000663877">
    <property type="component" value="Unassembled WGS sequence"/>
</dbReference>
<reference evidence="1" key="1">
    <citation type="submission" date="2021-02" db="EMBL/GenBank/DDBJ databases">
        <authorList>
            <person name="Nowell W R."/>
        </authorList>
    </citation>
    <scope>NUCLEOTIDE SEQUENCE</scope>
</reference>
<evidence type="ECO:0000313" key="3">
    <source>
        <dbReference type="Proteomes" id="UP000663832"/>
    </source>
</evidence>
<dbReference type="EMBL" id="CAJNOM010000027">
    <property type="protein sequence ID" value="CAF0844474.1"/>
    <property type="molecule type" value="Genomic_DNA"/>
</dbReference>
<sequence length="97" mass="11351">MHHFQPHQIIRFQKRHKKLQKFFKRMGFTGNIPFSLDFGSLSARERVTFINEIETAYGFVETLPPRAVFKFCDLIDADADTTVYMVLMASMNSNCRD</sequence>
<protein>
    <submittedName>
        <fullName evidence="1">Uncharacterized protein</fullName>
    </submittedName>
</protein>
<comment type="caution">
    <text evidence="1">The sequence shown here is derived from an EMBL/GenBank/DDBJ whole genome shotgun (WGS) entry which is preliminary data.</text>
</comment>
<proteinExistence type="predicted"/>
<dbReference type="Proteomes" id="UP000663832">
    <property type="component" value="Unassembled WGS sequence"/>
</dbReference>
<dbReference type="EMBL" id="CAJNOI010000042">
    <property type="protein sequence ID" value="CAF0919164.1"/>
    <property type="molecule type" value="Genomic_DNA"/>
</dbReference>